<gene>
    <name evidence="2" type="ORF">DOFOFD_09485</name>
</gene>
<organism evidence="2 3">
    <name type="scientific">Sorlinia euscelidii</name>
    <dbReference type="NCBI Taxonomy" id="3081148"/>
    <lineage>
        <taxon>Bacteria</taxon>
        <taxon>Pseudomonadati</taxon>
        <taxon>Pseudomonadota</taxon>
        <taxon>Alphaproteobacteria</taxon>
        <taxon>Acetobacterales</taxon>
        <taxon>Acetobacteraceae</taxon>
        <taxon>Sorlinia</taxon>
    </lineage>
</organism>
<feature type="domain" description="Lytic transglycosylase MltA" evidence="1">
    <location>
        <begin position="130"/>
        <end position="281"/>
    </location>
</feature>
<dbReference type="InterPro" id="IPR005300">
    <property type="entry name" value="MltA_B"/>
</dbReference>
<proteinExistence type="predicted"/>
<dbReference type="SMART" id="SM00925">
    <property type="entry name" value="MltA"/>
    <property type="match status" value="1"/>
</dbReference>
<protein>
    <recommendedName>
        <fullName evidence="1">Lytic transglycosylase MltA domain-containing protein</fullName>
    </recommendedName>
</protein>
<evidence type="ECO:0000259" key="1">
    <source>
        <dbReference type="SMART" id="SM00925"/>
    </source>
</evidence>
<dbReference type="PIRSF" id="PIRSF019422">
    <property type="entry name" value="MltA"/>
    <property type="match status" value="1"/>
</dbReference>
<sequence length="386" mass="42544">MKINRAGRFVVLVVALIINGCAPQLPSGQGSHQPVPYGSLRSWGNESFSQIAPIVQEECRRILTLPGDARISGGTPLPSGNFAREWQPACRAFSAAPPADDRSMQSFFEKWFTPYYVNGDDLIEGFSEIIVPASLHETSNYHIPVYARPQDLVRAQRGGGSWVTGRWIGTRFVPFYTRAEIDAGALKGKGLEIAWVQSPADLFMLQFQGAGRLRLPDGHVLHIAYAARNGRPYTPIGRILRDRNYILDGNITIAAIRDWMKHYPQQARQLMAQNQDYVFFKLLPSQSLSSGSPGAMGIGLTPYRALRANAKSIPFGAPVWVETSMKLPNGGSQSWRHLAFMQDANLAAPLGHVALFTGWGPDADHVAADQHETGRLFILLPRATPE</sequence>
<dbReference type="Gene3D" id="2.40.40.10">
    <property type="entry name" value="RlpA-like domain"/>
    <property type="match status" value="1"/>
</dbReference>
<dbReference type="EMBL" id="JAWJZY010000003">
    <property type="protein sequence ID" value="MEE8659244.1"/>
    <property type="molecule type" value="Genomic_DNA"/>
</dbReference>
<dbReference type="InterPro" id="IPR026044">
    <property type="entry name" value="MltA"/>
</dbReference>
<dbReference type="Pfam" id="PF03562">
    <property type="entry name" value="MltA"/>
    <property type="match status" value="1"/>
</dbReference>
<dbReference type="RefSeq" id="WP_394820077.1">
    <property type="nucleotide sequence ID" value="NZ_JAWJZY010000003.1"/>
</dbReference>
<accession>A0ABU7U328</accession>
<keyword evidence="3" id="KW-1185">Reference proteome</keyword>
<evidence type="ECO:0000313" key="3">
    <source>
        <dbReference type="Proteomes" id="UP001312908"/>
    </source>
</evidence>
<dbReference type="Gene3D" id="2.40.240.50">
    <property type="entry name" value="Barwin-like endoglucanases"/>
    <property type="match status" value="1"/>
</dbReference>
<dbReference type="PANTHER" id="PTHR30124">
    <property type="entry name" value="MEMBRANE-BOUND LYTIC MUREIN TRANSGLYCOSYLASE A"/>
    <property type="match status" value="1"/>
</dbReference>
<dbReference type="PANTHER" id="PTHR30124:SF0">
    <property type="entry name" value="MEMBRANE-BOUND LYTIC MUREIN TRANSGLYCOSYLASE A"/>
    <property type="match status" value="1"/>
</dbReference>
<reference evidence="2 3" key="1">
    <citation type="submission" date="2023-10" db="EMBL/GenBank/DDBJ databases">
        <title>Sorlinia euscelidii gen. nov., sp. nov., an acetic acid bacteria isolated from the gut of Euscelidius variegatus emitter.</title>
        <authorList>
            <person name="Michoud G."/>
            <person name="Marasco R."/>
            <person name="Seferji K."/>
            <person name="Gonella E."/>
            <person name="Garuglieri E."/>
            <person name="Alma A."/>
            <person name="Mapelli F."/>
            <person name="Borin S."/>
            <person name="Daffonchio D."/>
            <person name="Crotti E."/>
        </authorList>
    </citation>
    <scope>NUCLEOTIDE SEQUENCE [LARGE SCALE GENOMIC DNA]</scope>
    <source>
        <strain evidence="2 3">EV16P</strain>
    </source>
</reference>
<evidence type="ECO:0000313" key="2">
    <source>
        <dbReference type="EMBL" id="MEE8659244.1"/>
    </source>
</evidence>
<name>A0ABU7U328_9PROT</name>
<dbReference type="CDD" id="cd14668">
    <property type="entry name" value="mlta_B"/>
    <property type="match status" value="1"/>
</dbReference>
<comment type="caution">
    <text evidence="2">The sequence shown here is derived from an EMBL/GenBank/DDBJ whole genome shotgun (WGS) entry which is preliminary data.</text>
</comment>
<dbReference type="Proteomes" id="UP001312908">
    <property type="component" value="Unassembled WGS sequence"/>
</dbReference>
<dbReference type="SUPFAM" id="SSF50685">
    <property type="entry name" value="Barwin-like endoglucanases"/>
    <property type="match status" value="1"/>
</dbReference>
<dbReference type="InterPro" id="IPR036908">
    <property type="entry name" value="RlpA-like_sf"/>
</dbReference>